<dbReference type="PANTHER" id="PTHR43465:SF2">
    <property type="entry name" value="DUF1680 DOMAIN PROTEIN (AFU_ORTHOLOGUE AFUA_1G08910)"/>
    <property type="match status" value="1"/>
</dbReference>
<reference evidence="4 5" key="1">
    <citation type="journal article" date="2016" name="Sci. Rep.">
        <title>Metabolic traits of an uncultured archaeal lineage -MSBL1- from brine pools of the Red Sea.</title>
        <authorList>
            <person name="Mwirichia R."/>
            <person name="Alam I."/>
            <person name="Rashid M."/>
            <person name="Vinu M."/>
            <person name="Ba-Alawi W."/>
            <person name="Anthony Kamau A."/>
            <person name="Kamanda Ngugi D."/>
            <person name="Goker M."/>
            <person name="Klenk H.P."/>
            <person name="Bajic V."/>
            <person name="Stingl U."/>
        </authorList>
    </citation>
    <scope>NUCLEOTIDE SEQUENCE [LARGE SCALE GENOMIC DNA]</scope>
    <source>
        <strain evidence="4">SCGC-AAA259E19</strain>
    </source>
</reference>
<protein>
    <recommendedName>
        <fullName evidence="6">Glycosyl hydrolase</fullName>
    </recommendedName>
</protein>
<evidence type="ECO:0000313" key="5">
    <source>
        <dbReference type="Proteomes" id="UP000070284"/>
    </source>
</evidence>
<dbReference type="InterPro" id="IPR008928">
    <property type="entry name" value="6-hairpin_glycosidase_sf"/>
</dbReference>
<evidence type="ECO:0000313" key="4">
    <source>
        <dbReference type="EMBL" id="KXA92401.1"/>
    </source>
</evidence>
<dbReference type="InterPro" id="IPR049046">
    <property type="entry name" value="Beta-AFase-like_GH127_middle"/>
</dbReference>
<feature type="domain" description="Non-reducing end beta-L-arabinofuranosidase-like GH127 catalytic" evidence="2">
    <location>
        <begin position="66"/>
        <end position="393"/>
    </location>
</feature>
<dbReference type="Pfam" id="PF07944">
    <property type="entry name" value="Beta-AFase-like_GH127_cat"/>
    <property type="match status" value="1"/>
</dbReference>
<feature type="domain" description="Non-reducing end beta-L-arabinofuranosidase-like GH127 middle" evidence="3">
    <location>
        <begin position="417"/>
        <end position="504"/>
    </location>
</feature>
<dbReference type="Proteomes" id="UP000070284">
    <property type="component" value="Unassembled WGS sequence"/>
</dbReference>
<dbReference type="InterPro" id="IPR012878">
    <property type="entry name" value="Beta-AFase-like_GH127_cat"/>
</dbReference>
<evidence type="ECO:0008006" key="6">
    <source>
        <dbReference type="Google" id="ProtNLM"/>
    </source>
</evidence>
<dbReference type="PANTHER" id="PTHR43465">
    <property type="entry name" value="DUF1680 DOMAIN PROTEIN (AFU_ORTHOLOGUE AFUA_1G08910)"/>
    <property type="match status" value="1"/>
</dbReference>
<dbReference type="SUPFAM" id="SSF48208">
    <property type="entry name" value="Six-hairpin glycosidases"/>
    <property type="match status" value="1"/>
</dbReference>
<proteinExistence type="predicted"/>
<keyword evidence="5" id="KW-1185">Reference proteome</keyword>
<dbReference type="Pfam" id="PF20736">
    <property type="entry name" value="Glyco_hydro127M"/>
    <property type="match status" value="1"/>
</dbReference>
<accession>A0A133UDX5</accession>
<sequence>MAQNDGELKPLRSDEIKPKGWLKDHLNVDAKGYFPAMEGYLPSIKRSPFFTRYWNYSNDEEDPLWWEGEHTGYWIDGLTRLAFLTENEKLQQQVRDWLDKLLESQDENGYLGIFPKSYPQRWSDSCSELWPQTHIYQTLLAYYDYTNDRKIWNSLLQAASLTAEQYDNGRNWIQEPMGNTADFEEYKKGTNTHSILILEPMLELASRRDPDEKFFDFAINMFKENKAENAFLRDMWNRDLSGHGVHVIEHIRIPAMIYSYTGENEYLEVSKDCFNIIEEDYLNSSGAPKSDEWIDGGASSNKGCEYCAMVEWMLTANQLFAATGDSHYADVEESVVFNAAQGAREPSGRGVQYLSFPNQIEALKGDWHGEYAYRPNHYPACCPTTAGRMMPYFVERCWMKDPEGNELAACSYAPCRIDTELGAENKEVKVIIEVETDYPFDEKVLIKIESENPTEFGLRLRIPDWCENPKISVNGETKSFEKEDFANIHRTWREGDEVELTLPMKIRVKKDKDNLITVHRGPLIYSLNIPGEERYFDDVDCGYSGRGYVPKGEWRYALVLDEEKPTESFEVVKNDSLDNAYPWTSPPVKLKAEGLKIPEWGTTEGEGCPKELTAESREESEIPKYISRDTISGGKVPEIPESPIDPNGNTSEISLIPFGFTRLRITSFPVAYR</sequence>
<evidence type="ECO:0000259" key="2">
    <source>
        <dbReference type="Pfam" id="PF07944"/>
    </source>
</evidence>
<name>A0A133UDX5_9EURY</name>
<gene>
    <name evidence="4" type="ORF">AKJ65_07610</name>
</gene>
<evidence type="ECO:0000256" key="1">
    <source>
        <dbReference type="SAM" id="MobiDB-lite"/>
    </source>
</evidence>
<feature type="region of interest" description="Disordered" evidence="1">
    <location>
        <begin position="600"/>
        <end position="650"/>
    </location>
</feature>
<feature type="compositionally biased region" description="Basic and acidic residues" evidence="1">
    <location>
        <begin position="607"/>
        <end position="622"/>
    </location>
</feature>
<dbReference type="InterPro" id="IPR049174">
    <property type="entry name" value="Beta-AFase-like"/>
</dbReference>
<dbReference type="EMBL" id="LHXO01000162">
    <property type="protein sequence ID" value="KXA92401.1"/>
    <property type="molecule type" value="Genomic_DNA"/>
</dbReference>
<organism evidence="4 5">
    <name type="scientific">candidate division MSBL1 archaeon SCGC-AAA259E19</name>
    <dbReference type="NCBI Taxonomy" id="1698264"/>
    <lineage>
        <taxon>Archaea</taxon>
        <taxon>Methanobacteriati</taxon>
        <taxon>Methanobacteriota</taxon>
        <taxon>candidate division MSBL1</taxon>
    </lineage>
</organism>
<comment type="caution">
    <text evidence="4">The sequence shown here is derived from an EMBL/GenBank/DDBJ whole genome shotgun (WGS) entry which is preliminary data.</text>
</comment>
<dbReference type="GO" id="GO:0005975">
    <property type="term" value="P:carbohydrate metabolic process"/>
    <property type="evidence" value="ECO:0007669"/>
    <property type="project" value="InterPro"/>
</dbReference>
<evidence type="ECO:0000259" key="3">
    <source>
        <dbReference type="Pfam" id="PF20736"/>
    </source>
</evidence>
<dbReference type="AlphaFoldDB" id="A0A133UDX5"/>